<dbReference type="OrthoDB" id="57427at2157"/>
<feature type="domain" description="Methyltransferase" evidence="1">
    <location>
        <begin position="24"/>
        <end position="114"/>
    </location>
</feature>
<proteinExistence type="predicted"/>
<evidence type="ECO:0000313" key="2">
    <source>
        <dbReference type="EMBL" id="EJG07176.1"/>
    </source>
</evidence>
<dbReference type="CDD" id="cd02440">
    <property type="entry name" value="AdoMet_MTases"/>
    <property type="match status" value="1"/>
</dbReference>
<dbReference type="AlphaFoldDB" id="J0S006"/>
<dbReference type="InterPro" id="IPR029063">
    <property type="entry name" value="SAM-dependent_MTases_sf"/>
</dbReference>
<dbReference type="Gene3D" id="3.40.50.150">
    <property type="entry name" value="Vaccinia Virus protein VP39"/>
    <property type="match status" value="1"/>
</dbReference>
<dbReference type="SUPFAM" id="SSF53335">
    <property type="entry name" value="S-adenosyl-L-methionine-dependent methyltransferases"/>
    <property type="match status" value="1"/>
</dbReference>
<protein>
    <submittedName>
        <fullName evidence="2">Methyltransferase type 11</fullName>
    </submittedName>
</protein>
<evidence type="ECO:0000313" key="3">
    <source>
        <dbReference type="Proteomes" id="UP000005095"/>
    </source>
</evidence>
<dbReference type="RefSeq" id="WP_004038868.1">
    <property type="nucleotide sequence ID" value="NZ_CM001555.1"/>
</dbReference>
<organism evidence="2 3">
    <name type="scientific">Methanofollis liminatans DSM 4140</name>
    <dbReference type="NCBI Taxonomy" id="28892"/>
    <lineage>
        <taxon>Archaea</taxon>
        <taxon>Methanobacteriati</taxon>
        <taxon>Methanobacteriota</taxon>
        <taxon>Stenosarchaea group</taxon>
        <taxon>Methanomicrobia</taxon>
        <taxon>Methanomicrobiales</taxon>
        <taxon>Methanomicrobiaceae</taxon>
        <taxon>Methanofollis</taxon>
    </lineage>
</organism>
<sequence length="173" mass="18924">MNEVRHGEERKAVLSLADVDEKEVLDIGAGPLAIMAVQDYDCFVTSIDLDTDKLAEFEGLAADAGVAEKISFEVADASDLPYCDDAFDIGICFGALHHVPVERREQVISELARVSYERFVIAEFTPEGFAELHGGEAFTPVDLTKLEGLLKGMGDVSVHQVGKMAVYVFEKNR</sequence>
<accession>J0S006</accession>
<dbReference type="InterPro" id="IPR041698">
    <property type="entry name" value="Methyltransf_25"/>
</dbReference>
<dbReference type="STRING" id="28892.Metli_1220"/>
<reference evidence="2 3" key="1">
    <citation type="submission" date="2011-08" db="EMBL/GenBank/DDBJ databases">
        <title>The complete genome of Methanofollis liminatans DSM 4140.</title>
        <authorList>
            <consortium name="US DOE Joint Genome Institute (JGI-PGF)"/>
            <person name="Lucas S."/>
            <person name="Han J."/>
            <person name="Lapidus A."/>
            <person name="Bruce D."/>
            <person name="Goodwin L."/>
            <person name="Pitluck S."/>
            <person name="Peters L."/>
            <person name="Kyrpides N."/>
            <person name="Mavromatis K."/>
            <person name="Ivanova N."/>
            <person name="Mikhailova N."/>
            <person name="Lu M."/>
            <person name="Detter J.C."/>
            <person name="Tapia R."/>
            <person name="Han C."/>
            <person name="Land M."/>
            <person name="Hauser L."/>
            <person name="Markowitz V."/>
            <person name="Cheng J.-F."/>
            <person name="Hugenholtz P."/>
            <person name="Woyke T."/>
            <person name="Wu D."/>
            <person name="Spring S."/>
            <person name="Schuler E."/>
            <person name="Brambilla E."/>
            <person name="Klenk H.-P."/>
            <person name="Eisen J.A."/>
        </authorList>
    </citation>
    <scope>NUCLEOTIDE SEQUENCE [LARGE SCALE GENOMIC DNA]</scope>
    <source>
        <strain evidence="2 3">DSM 4140</strain>
    </source>
</reference>
<dbReference type="EMBL" id="CM001555">
    <property type="protein sequence ID" value="EJG07176.1"/>
    <property type="molecule type" value="Genomic_DNA"/>
</dbReference>
<keyword evidence="2" id="KW-0489">Methyltransferase</keyword>
<name>J0S006_9EURY</name>
<dbReference type="HOGENOM" id="CLU_1507401_0_0_2"/>
<dbReference type="GO" id="GO:0032259">
    <property type="term" value="P:methylation"/>
    <property type="evidence" value="ECO:0007669"/>
    <property type="project" value="UniProtKB-KW"/>
</dbReference>
<evidence type="ECO:0000259" key="1">
    <source>
        <dbReference type="Pfam" id="PF13649"/>
    </source>
</evidence>
<keyword evidence="2" id="KW-0808">Transferase</keyword>
<dbReference type="Proteomes" id="UP000005095">
    <property type="component" value="Chromosome"/>
</dbReference>
<dbReference type="GO" id="GO:0008168">
    <property type="term" value="F:methyltransferase activity"/>
    <property type="evidence" value="ECO:0007669"/>
    <property type="project" value="UniProtKB-KW"/>
</dbReference>
<keyword evidence="3" id="KW-1185">Reference proteome</keyword>
<dbReference type="Pfam" id="PF13649">
    <property type="entry name" value="Methyltransf_25"/>
    <property type="match status" value="1"/>
</dbReference>
<gene>
    <name evidence="2" type="ORF">Metli_1220</name>
</gene>